<feature type="domain" description="Tetrapyrrole biosynthesis uroporphyrinogen III synthase" evidence="1">
    <location>
        <begin position="20"/>
        <end position="254"/>
    </location>
</feature>
<keyword evidence="3" id="KW-1185">Reference proteome</keyword>
<dbReference type="Gene3D" id="3.40.50.10090">
    <property type="match status" value="2"/>
</dbReference>
<evidence type="ECO:0000259" key="1">
    <source>
        <dbReference type="Pfam" id="PF02602"/>
    </source>
</evidence>
<evidence type="ECO:0000313" key="2">
    <source>
        <dbReference type="EMBL" id="GGC82215.1"/>
    </source>
</evidence>
<comment type="caution">
    <text evidence="2">The sequence shown here is derived from an EMBL/GenBank/DDBJ whole genome shotgun (WGS) entry which is preliminary data.</text>
</comment>
<gene>
    <name evidence="2" type="primary">yjjA</name>
    <name evidence="2" type="ORF">GCM10007216_10960</name>
</gene>
<dbReference type="InterPro" id="IPR003754">
    <property type="entry name" value="4pyrrol_synth_uPrphyn_synth"/>
</dbReference>
<reference evidence="3" key="1">
    <citation type="journal article" date="2019" name="Int. J. Syst. Evol. Microbiol.">
        <title>The Global Catalogue of Microorganisms (GCM) 10K type strain sequencing project: providing services to taxonomists for standard genome sequencing and annotation.</title>
        <authorList>
            <consortium name="The Broad Institute Genomics Platform"/>
            <consortium name="The Broad Institute Genome Sequencing Center for Infectious Disease"/>
            <person name="Wu L."/>
            <person name="Ma J."/>
        </authorList>
    </citation>
    <scope>NUCLEOTIDE SEQUENCE [LARGE SCALE GENOMIC DNA]</scope>
    <source>
        <strain evidence="3">CCM 7282</strain>
    </source>
</reference>
<accession>A0ABQ1NPV0</accession>
<dbReference type="EMBL" id="BMCJ01000002">
    <property type="protein sequence ID" value="GGC82215.1"/>
    <property type="molecule type" value="Genomic_DNA"/>
</dbReference>
<proteinExistence type="predicted"/>
<dbReference type="Pfam" id="PF02602">
    <property type="entry name" value="HEM4"/>
    <property type="match status" value="1"/>
</dbReference>
<dbReference type="Proteomes" id="UP000619534">
    <property type="component" value="Unassembled WGS sequence"/>
</dbReference>
<protein>
    <recommendedName>
        <fullName evidence="1">Tetrapyrrole biosynthesis uroporphyrinogen III synthase domain-containing protein</fullName>
    </recommendedName>
</protein>
<dbReference type="RefSeq" id="WP_062441106.1">
    <property type="nucleotide sequence ID" value="NZ_BMCJ01000002.1"/>
</dbReference>
<name>A0ABQ1NPV0_9BACI</name>
<dbReference type="CDD" id="cd06578">
    <property type="entry name" value="HemD"/>
    <property type="match status" value="1"/>
</dbReference>
<dbReference type="InterPro" id="IPR039793">
    <property type="entry name" value="UROS/Hem4"/>
</dbReference>
<evidence type="ECO:0000313" key="3">
    <source>
        <dbReference type="Proteomes" id="UP000619534"/>
    </source>
</evidence>
<dbReference type="PANTHER" id="PTHR40082">
    <property type="entry name" value="BLR5956 PROTEIN"/>
    <property type="match status" value="1"/>
</dbReference>
<sequence length="267" mass="29845">MSNLEGRRIGIAAERKAEVISKMIRNKGGIPVIYPLQGMQHLDEDTSRKNIHDFLEKPFDWVVLTTGIGAVTLEDAAKKAGVHKEFLNKLHQTQLAVRGRKTMQWLKENSLQAEIVSPDGTMESLLSAFSTNANQEDIFLQAYNQDDARLKDSLDHLGYSVYLSQPYYYEKPLDKVINSLKCDIADLYLDTVVFTSKTQVRNLFNDESGREILVKAFNHKVLPAAIGKVTAGELSAQGITDVLQPVDSKMGAMVVAIDHHYRQAQSP</sequence>
<dbReference type="InterPro" id="IPR036108">
    <property type="entry name" value="4pyrrol_syn_uPrphyn_synt_sf"/>
</dbReference>
<organism evidence="2 3">
    <name type="scientific">Thalassobacillus devorans</name>
    <dbReference type="NCBI Taxonomy" id="279813"/>
    <lineage>
        <taxon>Bacteria</taxon>
        <taxon>Bacillati</taxon>
        <taxon>Bacillota</taxon>
        <taxon>Bacilli</taxon>
        <taxon>Bacillales</taxon>
        <taxon>Bacillaceae</taxon>
        <taxon>Thalassobacillus</taxon>
    </lineage>
</organism>
<dbReference type="PANTHER" id="PTHR40082:SF1">
    <property type="entry name" value="BLR5956 PROTEIN"/>
    <property type="match status" value="1"/>
</dbReference>
<dbReference type="NCBIfam" id="NF004584">
    <property type="entry name" value="PRK05928.2-1"/>
    <property type="match status" value="1"/>
</dbReference>
<dbReference type="SUPFAM" id="SSF69618">
    <property type="entry name" value="HemD-like"/>
    <property type="match status" value="1"/>
</dbReference>